<keyword evidence="3" id="KW-1185">Reference proteome</keyword>
<feature type="region of interest" description="Disordered" evidence="1">
    <location>
        <begin position="22"/>
        <end position="42"/>
    </location>
</feature>
<sequence>MPTSVRTEPSARRARMTFCPVTVDMPNSSESASTEGMREFGG</sequence>
<evidence type="ECO:0000256" key="1">
    <source>
        <dbReference type="SAM" id="MobiDB-lite"/>
    </source>
</evidence>
<gene>
    <name evidence="2" type="ORF">CPT_Spernnie_051</name>
</gene>
<dbReference type="Proteomes" id="UP000662797">
    <property type="component" value="Segment"/>
</dbReference>
<accession>A0A873WNM2</accession>
<feature type="compositionally biased region" description="Polar residues" evidence="1">
    <location>
        <begin position="25"/>
        <end position="34"/>
    </location>
</feature>
<protein>
    <submittedName>
        <fullName evidence="2">Uncharacterized protein</fullName>
    </submittedName>
</protein>
<proteinExistence type="predicted"/>
<dbReference type="EMBL" id="MT701594">
    <property type="protein sequence ID" value="QPB09655.1"/>
    <property type="molecule type" value="Genomic_DNA"/>
</dbReference>
<evidence type="ECO:0000313" key="2">
    <source>
        <dbReference type="EMBL" id="QPB09655.1"/>
    </source>
</evidence>
<reference evidence="2" key="1">
    <citation type="submission" date="2020-07" db="EMBL/GenBank/DDBJ databases">
        <title>Complete genome sequence of Streptomyces phage Spernnie.</title>
        <authorList>
            <person name="Tate N.B."/>
            <person name="Melbern L."/>
            <person name="Clark J.D."/>
            <person name="Hernandez I."/>
            <person name="Liu M."/>
            <person name="Burrowes B.H."/>
        </authorList>
    </citation>
    <scope>NUCLEOTIDE SEQUENCE</scope>
</reference>
<organism evidence="2 3">
    <name type="scientific">Streptomyces phage Spernnie</name>
    <dbReference type="NCBI Taxonomy" id="2767588"/>
    <lineage>
        <taxon>Viruses</taxon>
        <taxon>Duplodnaviria</taxon>
        <taxon>Heunggongvirae</taxon>
        <taxon>Uroviricota</taxon>
        <taxon>Caudoviricetes</taxon>
        <taxon>Arquatrovirinae</taxon>
        <taxon>Sentinelvirus</taxon>
        <taxon>Sentinelvirus spernnie</taxon>
    </lineage>
</organism>
<evidence type="ECO:0000313" key="3">
    <source>
        <dbReference type="Proteomes" id="UP000662797"/>
    </source>
</evidence>
<name>A0A873WNM2_9CAUD</name>